<dbReference type="PANTHER" id="PTHR11475:SF58">
    <property type="entry name" value="PEROXIDASIN"/>
    <property type="match status" value="1"/>
</dbReference>
<dbReference type="OrthoDB" id="823504at2759"/>
<reference evidence="3" key="1">
    <citation type="submission" date="2012-12" db="EMBL/GenBank/DDBJ databases">
        <authorList>
            <person name="Hellsten U."/>
            <person name="Grimwood J."/>
            <person name="Chapman J.A."/>
            <person name="Shapiro H."/>
            <person name="Aerts A."/>
            <person name="Otillar R.P."/>
            <person name="Terry A.Y."/>
            <person name="Boore J.L."/>
            <person name="Simakov O."/>
            <person name="Marletaz F."/>
            <person name="Cho S.-J."/>
            <person name="Edsinger-Gonzales E."/>
            <person name="Havlak P."/>
            <person name="Kuo D.-H."/>
            <person name="Larsson T."/>
            <person name="Lv J."/>
            <person name="Arendt D."/>
            <person name="Savage R."/>
            <person name="Osoegawa K."/>
            <person name="de Jong P."/>
            <person name="Lindberg D.R."/>
            <person name="Seaver E.C."/>
            <person name="Weisblat D.A."/>
            <person name="Putnam N.H."/>
            <person name="Grigoriev I.V."/>
            <person name="Rokhsar D.S."/>
        </authorList>
    </citation>
    <scope>NUCLEOTIDE SEQUENCE</scope>
    <source>
        <strain evidence="3">I ESC-2004</strain>
    </source>
</reference>
<dbReference type="GO" id="GO:0020037">
    <property type="term" value="F:heme binding"/>
    <property type="evidence" value="ECO:0007669"/>
    <property type="project" value="InterPro"/>
</dbReference>
<dbReference type="Gene3D" id="1.10.640.10">
    <property type="entry name" value="Haem peroxidase domain superfamily, animal type"/>
    <property type="match status" value="1"/>
</dbReference>
<dbReference type="Proteomes" id="UP000014760">
    <property type="component" value="Unassembled WGS sequence"/>
</dbReference>
<dbReference type="InterPro" id="IPR010255">
    <property type="entry name" value="Haem_peroxidase_sf"/>
</dbReference>
<dbReference type="GO" id="GO:0006979">
    <property type="term" value="P:response to oxidative stress"/>
    <property type="evidence" value="ECO:0007669"/>
    <property type="project" value="InterPro"/>
</dbReference>
<dbReference type="GO" id="GO:0004601">
    <property type="term" value="F:peroxidase activity"/>
    <property type="evidence" value="ECO:0007669"/>
    <property type="project" value="InterPro"/>
</dbReference>
<dbReference type="SUPFAM" id="SSF48113">
    <property type="entry name" value="Heme-dependent peroxidases"/>
    <property type="match status" value="1"/>
</dbReference>
<dbReference type="Pfam" id="PF03098">
    <property type="entry name" value="An_peroxidase"/>
    <property type="match status" value="1"/>
</dbReference>
<accession>R7UN16</accession>
<keyword evidence="3" id="KW-1185">Reference proteome</keyword>
<evidence type="ECO:0000313" key="3">
    <source>
        <dbReference type="Proteomes" id="UP000014760"/>
    </source>
</evidence>
<dbReference type="InterPro" id="IPR019791">
    <property type="entry name" value="Haem_peroxidase_animal"/>
</dbReference>
<gene>
    <name evidence="1" type="ORF">CAPTEDRAFT_143934</name>
</gene>
<reference evidence="2" key="3">
    <citation type="submission" date="2015-06" db="UniProtKB">
        <authorList>
            <consortium name="EnsemblMetazoa"/>
        </authorList>
    </citation>
    <scope>IDENTIFICATION</scope>
</reference>
<name>R7UN16_CAPTE</name>
<dbReference type="InterPro" id="IPR037120">
    <property type="entry name" value="Haem_peroxidase_sf_animal"/>
</dbReference>
<dbReference type="EnsemblMetazoa" id="CapteT143934">
    <property type="protein sequence ID" value="CapteP143934"/>
    <property type="gene ID" value="CapteG143934"/>
</dbReference>
<reference evidence="1 3" key="2">
    <citation type="journal article" date="2013" name="Nature">
        <title>Insights into bilaterian evolution from three spiralian genomes.</title>
        <authorList>
            <person name="Simakov O."/>
            <person name="Marletaz F."/>
            <person name="Cho S.J."/>
            <person name="Edsinger-Gonzales E."/>
            <person name="Havlak P."/>
            <person name="Hellsten U."/>
            <person name="Kuo D.H."/>
            <person name="Larsson T."/>
            <person name="Lv J."/>
            <person name="Arendt D."/>
            <person name="Savage R."/>
            <person name="Osoegawa K."/>
            <person name="de Jong P."/>
            <person name="Grimwood J."/>
            <person name="Chapman J.A."/>
            <person name="Shapiro H."/>
            <person name="Aerts A."/>
            <person name="Otillar R.P."/>
            <person name="Terry A.Y."/>
            <person name="Boore J.L."/>
            <person name="Grigoriev I.V."/>
            <person name="Lindberg D.R."/>
            <person name="Seaver E.C."/>
            <person name="Weisblat D.A."/>
            <person name="Putnam N.H."/>
            <person name="Rokhsar D.S."/>
        </authorList>
    </citation>
    <scope>NUCLEOTIDE SEQUENCE</scope>
    <source>
        <strain evidence="1 3">I ESC-2004</strain>
    </source>
</reference>
<dbReference type="PANTHER" id="PTHR11475">
    <property type="entry name" value="OXIDASE/PEROXIDASE"/>
    <property type="match status" value="1"/>
</dbReference>
<dbReference type="AlphaFoldDB" id="R7UN16"/>
<dbReference type="EMBL" id="KB299506">
    <property type="protein sequence ID" value="ELU07934.1"/>
    <property type="molecule type" value="Genomic_DNA"/>
</dbReference>
<proteinExistence type="predicted"/>
<evidence type="ECO:0000313" key="1">
    <source>
        <dbReference type="EMBL" id="ELU07934.1"/>
    </source>
</evidence>
<evidence type="ECO:0000313" key="2">
    <source>
        <dbReference type="EnsemblMetazoa" id="CapteP143934"/>
    </source>
</evidence>
<dbReference type="PROSITE" id="PS50292">
    <property type="entry name" value="PEROXIDASE_3"/>
    <property type="match status" value="1"/>
</dbReference>
<dbReference type="EMBL" id="AMQN01042690">
    <property type="status" value="NOT_ANNOTATED_CDS"/>
    <property type="molecule type" value="Genomic_DNA"/>
</dbReference>
<protein>
    <submittedName>
        <fullName evidence="1 2">Uncharacterized protein</fullName>
    </submittedName>
</protein>
<organism evidence="1">
    <name type="scientific">Capitella teleta</name>
    <name type="common">Polychaete worm</name>
    <dbReference type="NCBI Taxonomy" id="283909"/>
    <lineage>
        <taxon>Eukaryota</taxon>
        <taxon>Metazoa</taxon>
        <taxon>Spiralia</taxon>
        <taxon>Lophotrochozoa</taxon>
        <taxon>Annelida</taxon>
        <taxon>Polychaeta</taxon>
        <taxon>Sedentaria</taxon>
        <taxon>Scolecida</taxon>
        <taxon>Capitellidae</taxon>
        <taxon>Capitella</taxon>
    </lineage>
</organism>
<dbReference type="HOGENOM" id="CLU_2485482_0_0_1"/>
<dbReference type="OMA" id="ACIISDQ"/>
<sequence length="87" mass="10078">MKSIWNNNDYRQHCGLPKARSFDDLRDTIRSSRVRRKMAQVYGHVDNVELWVAGLLENVVDGAKVGPTFMCIIAEQFKRLRDGDRLV</sequence>
<dbReference type="STRING" id="283909.R7UN16"/>